<dbReference type="InterPro" id="IPR036397">
    <property type="entry name" value="RNaseH_sf"/>
</dbReference>
<keyword evidence="13" id="KW-1185">Reference proteome</keyword>
<gene>
    <name evidence="12" type="ORF">RIVER4_84</name>
</gene>
<sequence>MFRVFTDGGCRGNPGIGAWGMVVYLGTEHKGTKSGFCEVTTNNAMELTAIDEALKWAVRANQKELEILTDSNYALQGIKSWMHSWVKNNWIKSDKKPVLNLELWKSIYKNSQKINLTMTKVKAHSGIEGNEQADALCNVLMDEWELENVVMK</sequence>
<dbReference type="Proteomes" id="UP000509572">
    <property type="component" value="Segment"/>
</dbReference>
<keyword evidence="10" id="KW-0460">Magnesium</keyword>
<dbReference type="PROSITE" id="PS50879">
    <property type="entry name" value="RNASE_H_1"/>
    <property type="match status" value="1"/>
</dbReference>
<dbReference type="InterPro" id="IPR002156">
    <property type="entry name" value="RNaseH_domain"/>
</dbReference>
<evidence type="ECO:0000256" key="7">
    <source>
        <dbReference type="ARBA" id="ARBA00022723"/>
    </source>
</evidence>
<dbReference type="InterPro" id="IPR050092">
    <property type="entry name" value="RNase_H"/>
</dbReference>
<evidence type="ECO:0000256" key="10">
    <source>
        <dbReference type="ARBA" id="ARBA00022842"/>
    </source>
</evidence>
<feature type="domain" description="RNase H type-1" evidence="11">
    <location>
        <begin position="1"/>
        <end position="142"/>
    </location>
</feature>
<evidence type="ECO:0000256" key="2">
    <source>
        <dbReference type="ARBA" id="ARBA00001946"/>
    </source>
</evidence>
<dbReference type="GO" id="GO:0046872">
    <property type="term" value="F:metal ion binding"/>
    <property type="evidence" value="ECO:0007669"/>
    <property type="project" value="UniProtKB-KW"/>
</dbReference>
<dbReference type="PANTHER" id="PTHR10642">
    <property type="entry name" value="RIBONUCLEASE H1"/>
    <property type="match status" value="1"/>
</dbReference>
<evidence type="ECO:0000256" key="5">
    <source>
        <dbReference type="ARBA" id="ARBA00012180"/>
    </source>
</evidence>
<accession>A0A6M9Z043</accession>
<dbReference type="GO" id="GO:0004523">
    <property type="term" value="F:RNA-DNA hybrid ribonuclease activity"/>
    <property type="evidence" value="ECO:0007669"/>
    <property type="project" value="UniProtKB-EC"/>
</dbReference>
<evidence type="ECO:0000256" key="9">
    <source>
        <dbReference type="ARBA" id="ARBA00022801"/>
    </source>
</evidence>
<dbReference type="EC" id="3.1.26.4" evidence="5"/>
<evidence type="ECO:0000259" key="11">
    <source>
        <dbReference type="PROSITE" id="PS50879"/>
    </source>
</evidence>
<dbReference type="InterPro" id="IPR012337">
    <property type="entry name" value="RNaseH-like_sf"/>
</dbReference>
<comment type="catalytic activity">
    <reaction evidence="1">
        <text>Endonucleolytic cleavage to 5'-phosphomonoester.</text>
        <dbReference type="EC" id="3.1.26.4"/>
    </reaction>
</comment>
<comment type="subunit">
    <text evidence="4">Monomer.</text>
</comment>
<dbReference type="PANTHER" id="PTHR10642:SF26">
    <property type="entry name" value="RIBONUCLEASE H1"/>
    <property type="match status" value="1"/>
</dbReference>
<keyword evidence="9" id="KW-0378">Hydrolase</keyword>
<comment type="similarity">
    <text evidence="3">Belongs to the RNase H family.</text>
</comment>
<dbReference type="GO" id="GO:0043137">
    <property type="term" value="P:DNA replication, removal of RNA primer"/>
    <property type="evidence" value="ECO:0007669"/>
    <property type="project" value="TreeGrafter"/>
</dbReference>
<keyword evidence="7" id="KW-0479">Metal-binding</keyword>
<evidence type="ECO:0000313" key="12">
    <source>
        <dbReference type="EMBL" id="QKN84746.1"/>
    </source>
</evidence>
<protein>
    <recommendedName>
        <fullName evidence="5">ribonuclease H</fullName>
        <ecNumber evidence="5">3.1.26.4</ecNumber>
    </recommendedName>
</protein>
<proteinExistence type="inferred from homology"/>
<dbReference type="Pfam" id="PF00075">
    <property type="entry name" value="RNase_H"/>
    <property type="match status" value="1"/>
</dbReference>
<dbReference type="CDD" id="cd09278">
    <property type="entry name" value="RNase_HI_prokaryote_like"/>
    <property type="match status" value="1"/>
</dbReference>
<organism evidence="12 13">
    <name type="scientific">Vibrio phage River4</name>
    <dbReference type="NCBI Taxonomy" id="2736288"/>
    <lineage>
        <taxon>Viruses</taxon>
        <taxon>Duplodnaviria</taxon>
        <taxon>Heunggongvirae</taxon>
        <taxon>Uroviricota</taxon>
        <taxon>Caudoviricetes</taxon>
        <taxon>Demerecviridae</taxon>
        <taxon>Ermolyevavirinae</taxon>
        <taxon>Thalassavirus</taxon>
        <taxon>Thalassavirus river4</taxon>
    </lineage>
</organism>
<evidence type="ECO:0000256" key="3">
    <source>
        <dbReference type="ARBA" id="ARBA00005300"/>
    </source>
</evidence>
<evidence type="ECO:0000256" key="1">
    <source>
        <dbReference type="ARBA" id="ARBA00000077"/>
    </source>
</evidence>
<dbReference type="InterPro" id="IPR022892">
    <property type="entry name" value="RNaseHI"/>
</dbReference>
<keyword evidence="8" id="KW-0255">Endonuclease</keyword>
<keyword evidence="6" id="KW-0540">Nuclease</keyword>
<reference evidence="12 13" key="1">
    <citation type="submission" date="2020-05" db="EMBL/GenBank/DDBJ databases">
        <authorList>
            <person name="Brown Z."/>
            <person name="Glynn A."/>
            <person name="Broussard G.W."/>
        </authorList>
    </citation>
    <scope>NUCLEOTIDE SEQUENCE [LARGE SCALE GENOMIC DNA]</scope>
</reference>
<name>A0A6M9Z043_9CAUD</name>
<evidence type="ECO:0000313" key="13">
    <source>
        <dbReference type="Proteomes" id="UP000509572"/>
    </source>
</evidence>
<evidence type="ECO:0000256" key="8">
    <source>
        <dbReference type="ARBA" id="ARBA00022759"/>
    </source>
</evidence>
<evidence type="ECO:0000256" key="4">
    <source>
        <dbReference type="ARBA" id="ARBA00011245"/>
    </source>
</evidence>
<dbReference type="EMBL" id="MT448617">
    <property type="protein sequence ID" value="QKN84746.1"/>
    <property type="molecule type" value="Genomic_DNA"/>
</dbReference>
<comment type="cofactor">
    <cofactor evidence="2">
        <name>Mg(2+)</name>
        <dbReference type="ChEBI" id="CHEBI:18420"/>
    </cofactor>
</comment>
<dbReference type="SUPFAM" id="SSF53098">
    <property type="entry name" value="Ribonuclease H-like"/>
    <property type="match status" value="1"/>
</dbReference>
<evidence type="ECO:0000256" key="6">
    <source>
        <dbReference type="ARBA" id="ARBA00022722"/>
    </source>
</evidence>
<dbReference type="GO" id="GO:0003676">
    <property type="term" value="F:nucleic acid binding"/>
    <property type="evidence" value="ECO:0007669"/>
    <property type="project" value="InterPro"/>
</dbReference>
<dbReference type="Gene3D" id="3.30.420.10">
    <property type="entry name" value="Ribonuclease H-like superfamily/Ribonuclease H"/>
    <property type="match status" value="1"/>
</dbReference>